<dbReference type="GO" id="GO:0003924">
    <property type="term" value="F:GTPase activity"/>
    <property type="evidence" value="ECO:0000318"/>
    <property type="project" value="GO_Central"/>
</dbReference>
<dbReference type="VEuPathDB" id="TrichDB:TVAG_432940"/>
<dbReference type="InterPro" id="IPR027417">
    <property type="entry name" value="P-loop_NTPase"/>
</dbReference>
<dbReference type="PRINTS" id="PR00449">
    <property type="entry name" value="RASTRNSFRMNG"/>
</dbReference>
<dbReference type="NCBIfam" id="TIGR00231">
    <property type="entry name" value="small_GTP"/>
    <property type="match status" value="1"/>
</dbReference>
<dbReference type="RefSeq" id="XP_001580684.1">
    <property type="nucleotide sequence ID" value="XM_001580634.1"/>
</dbReference>
<protein>
    <submittedName>
        <fullName evidence="2">Small GTP-binding protein, putative</fullName>
    </submittedName>
</protein>
<dbReference type="SMART" id="SM00176">
    <property type="entry name" value="RAN"/>
    <property type="match status" value="1"/>
</dbReference>
<dbReference type="Pfam" id="PF00071">
    <property type="entry name" value="Ras"/>
    <property type="match status" value="1"/>
</dbReference>
<evidence type="ECO:0000313" key="2">
    <source>
        <dbReference type="EMBL" id="EAY19698.1"/>
    </source>
</evidence>
<dbReference type="VEuPathDB" id="TrichDB:TVAGG3_0562220"/>
<dbReference type="Proteomes" id="UP000001542">
    <property type="component" value="Unassembled WGS sequence"/>
</dbReference>
<organism evidence="2 3">
    <name type="scientific">Trichomonas vaginalis (strain ATCC PRA-98 / G3)</name>
    <dbReference type="NCBI Taxonomy" id="412133"/>
    <lineage>
        <taxon>Eukaryota</taxon>
        <taxon>Metamonada</taxon>
        <taxon>Parabasalia</taxon>
        <taxon>Trichomonadida</taxon>
        <taxon>Trichomonadidae</taxon>
        <taxon>Trichomonas</taxon>
    </lineage>
</organism>
<dbReference type="PANTHER" id="PTHR47979">
    <property type="entry name" value="DRAB11-RELATED"/>
    <property type="match status" value="1"/>
</dbReference>
<comment type="similarity">
    <text evidence="1">Belongs to the small GTPase superfamily. Rab family.</text>
</comment>
<reference evidence="2" key="1">
    <citation type="submission" date="2006-10" db="EMBL/GenBank/DDBJ databases">
        <authorList>
            <person name="Amadeo P."/>
            <person name="Zhao Q."/>
            <person name="Wortman J."/>
            <person name="Fraser-Liggett C."/>
            <person name="Carlton J."/>
        </authorList>
    </citation>
    <scope>NUCLEOTIDE SEQUENCE</scope>
    <source>
        <strain evidence="2">G3</strain>
    </source>
</reference>
<dbReference type="AlphaFoldDB" id="A2DIT5"/>
<dbReference type="SUPFAM" id="SSF52540">
    <property type="entry name" value="P-loop containing nucleoside triphosphate hydrolases"/>
    <property type="match status" value="1"/>
</dbReference>
<dbReference type="eggNOG" id="KOG0091">
    <property type="taxonomic scope" value="Eukaryota"/>
</dbReference>
<gene>
    <name evidence="2" type="ORF">TVAG_432940</name>
</gene>
<dbReference type="PROSITE" id="PS51421">
    <property type="entry name" value="RAS"/>
    <property type="match status" value="1"/>
</dbReference>
<sequence length="191" mass="21370">MQSQLPRLVMIGDSSVGKTSLVYQMCKGKWEETRPTVATAFYILNGDPAKGQQDIQIWDTAGAERYRALNSVYYHNAMGGLLVFDLTNRKSFEALPSWHEEFVSLAQPGALLVLIGNKSDLADEIQVPVAEAEEWAKVHDIKFFYTSAKDNTNINELSEYVLNSMPKNVTFTAISLDQKNKKPQKNSEGCC</sequence>
<dbReference type="SMR" id="A2DIT5"/>
<name>A2DIT5_TRIV3</name>
<dbReference type="InParanoid" id="A2DIT5"/>
<dbReference type="CDD" id="cd00154">
    <property type="entry name" value="Rab"/>
    <property type="match status" value="1"/>
</dbReference>
<evidence type="ECO:0000256" key="1">
    <source>
        <dbReference type="ARBA" id="ARBA00006270"/>
    </source>
</evidence>
<dbReference type="Gene3D" id="3.40.50.300">
    <property type="entry name" value="P-loop containing nucleotide triphosphate hydrolases"/>
    <property type="match status" value="1"/>
</dbReference>
<reference evidence="2" key="2">
    <citation type="journal article" date="2007" name="Science">
        <title>Draft genome sequence of the sexually transmitted pathogen Trichomonas vaginalis.</title>
        <authorList>
            <person name="Carlton J.M."/>
            <person name="Hirt R.P."/>
            <person name="Silva J.C."/>
            <person name="Delcher A.L."/>
            <person name="Schatz M."/>
            <person name="Zhao Q."/>
            <person name="Wortman J.R."/>
            <person name="Bidwell S.L."/>
            <person name="Alsmark U.C.M."/>
            <person name="Besteiro S."/>
            <person name="Sicheritz-Ponten T."/>
            <person name="Noel C.J."/>
            <person name="Dacks J.B."/>
            <person name="Foster P.G."/>
            <person name="Simillion C."/>
            <person name="Van de Peer Y."/>
            <person name="Miranda-Saavedra D."/>
            <person name="Barton G.J."/>
            <person name="Westrop G.D."/>
            <person name="Mueller S."/>
            <person name="Dessi D."/>
            <person name="Fiori P.L."/>
            <person name="Ren Q."/>
            <person name="Paulsen I."/>
            <person name="Zhang H."/>
            <person name="Bastida-Corcuera F.D."/>
            <person name="Simoes-Barbosa A."/>
            <person name="Brown M.T."/>
            <person name="Hayes R.D."/>
            <person name="Mukherjee M."/>
            <person name="Okumura C.Y."/>
            <person name="Schneider R."/>
            <person name="Smith A.J."/>
            <person name="Vanacova S."/>
            <person name="Villalvazo M."/>
            <person name="Haas B.J."/>
            <person name="Pertea M."/>
            <person name="Feldblyum T.V."/>
            <person name="Utterback T.R."/>
            <person name="Shu C.L."/>
            <person name="Osoegawa K."/>
            <person name="de Jong P.J."/>
            <person name="Hrdy I."/>
            <person name="Horvathova L."/>
            <person name="Zubacova Z."/>
            <person name="Dolezal P."/>
            <person name="Malik S.B."/>
            <person name="Logsdon J.M. Jr."/>
            <person name="Henze K."/>
            <person name="Gupta A."/>
            <person name="Wang C.C."/>
            <person name="Dunne R.L."/>
            <person name="Upcroft J.A."/>
            <person name="Upcroft P."/>
            <person name="White O."/>
            <person name="Salzberg S.L."/>
            <person name="Tang P."/>
            <person name="Chiu C.-H."/>
            <person name="Lee Y.-S."/>
            <person name="Embley T.M."/>
            <person name="Coombs G.H."/>
            <person name="Mottram J.C."/>
            <person name="Tachezy J."/>
            <person name="Fraser-Liggett C.M."/>
            <person name="Johnson P.J."/>
        </authorList>
    </citation>
    <scope>NUCLEOTIDE SEQUENCE [LARGE SCALE GENOMIC DNA]</scope>
    <source>
        <strain evidence="2">G3</strain>
    </source>
</reference>
<dbReference type="STRING" id="5722.A2DIT5"/>
<dbReference type="SMART" id="SM00173">
    <property type="entry name" value="RAS"/>
    <property type="match status" value="1"/>
</dbReference>
<dbReference type="OMA" id="IWDTPGE"/>
<dbReference type="InterPro" id="IPR050209">
    <property type="entry name" value="Rab_GTPases_membrane_traffic"/>
</dbReference>
<dbReference type="InterPro" id="IPR005225">
    <property type="entry name" value="Small_GTP-bd"/>
</dbReference>
<dbReference type="KEGG" id="tva:5465227"/>
<dbReference type="GO" id="GO:0016192">
    <property type="term" value="P:vesicle-mediated transport"/>
    <property type="evidence" value="ECO:0000318"/>
    <property type="project" value="GO_Central"/>
</dbReference>
<dbReference type="OrthoDB" id="10261783at2759"/>
<dbReference type="SMART" id="SM00175">
    <property type="entry name" value="RAB"/>
    <property type="match status" value="1"/>
</dbReference>
<dbReference type="PROSITE" id="PS51419">
    <property type="entry name" value="RAB"/>
    <property type="match status" value="1"/>
</dbReference>
<dbReference type="GO" id="GO:0005525">
    <property type="term" value="F:GTP binding"/>
    <property type="evidence" value="ECO:0000318"/>
    <property type="project" value="GO_Central"/>
</dbReference>
<dbReference type="EMBL" id="DS113205">
    <property type="protein sequence ID" value="EAY19698.1"/>
    <property type="molecule type" value="Genomic_DNA"/>
</dbReference>
<evidence type="ECO:0000313" key="3">
    <source>
        <dbReference type="Proteomes" id="UP000001542"/>
    </source>
</evidence>
<dbReference type="SMART" id="SM00174">
    <property type="entry name" value="RHO"/>
    <property type="match status" value="1"/>
</dbReference>
<dbReference type="FunFam" id="3.40.50.300:FF:002456">
    <property type="entry name" value="Small GTP-binding protein, putative"/>
    <property type="match status" value="1"/>
</dbReference>
<proteinExistence type="inferred from homology"/>
<keyword evidence="3" id="KW-1185">Reference proteome</keyword>
<accession>A2DIT5</accession>
<dbReference type="InterPro" id="IPR001806">
    <property type="entry name" value="Small_GTPase"/>
</dbReference>